<evidence type="ECO:0000256" key="4">
    <source>
        <dbReference type="ARBA" id="ARBA00022631"/>
    </source>
</evidence>
<dbReference type="PANTHER" id="PTHR43466">
    <property type="entry name" value="2-OXO-4-HYDROXY-4-CARBOXY-5-UREIDOIMIDAZOLINE DECARBOXYLASE-RELATED"/>
    <property type="match status" value="1"/>
</dbReference>
<name>A0ABX2T2A3_9PROT</name>
<evidence type="ECO:0000256" key="7">
    <source>
        <dbReference type="ARBA" id="ARBA00023239"/>
    </source>
</evidence>
<dbReference type="Proteomes" id="UP000584642">
    <property type="component" value="Unassembled WGS sequence"/>
</dbReference>
<dbReference type="PROSITE" id="PS00769">
    <property type="entry name" value="TRANSTHYRETIN_2"/>
    <property type="match status" value="1"/>
</dbReference>
<dbReference type="InterPro" id="IPR017580">
    <property type="entry name" value="OHCU_decarboxylase-1"/>
</dbReference>
<dbReference type="RefSeq" id="WP_180280177.1">
    <property type="nucleotide sequence ID" value="NZ_JABFDB010000001.1"/>
</dbReference>
<dbReference type="InterPro" id="IPR036817">
    <property type="entry name" value="Transthyretin/HIU_hydrolase_sf"/>
</dbReference>
<dbReference type="SUPFAM" id="SSF49472">
    <property type="entry name" value="Transthyretin (synonym: prealbumin)"/>
    <property type="match status" value="1"/>
</dbReference>
<dbReference type="SUPFAM" id="SSF158694">
    <property type="entry name" value="UraD-Like"/>
    <property type="match status" value="1"/>
</dbReference>
<dbReference type="CDD" id="cd05822">
    <property type="entry name" value="TLP_HIUase"/>
    <property type="match status" value="1"/>
</dbReference>
<comment type="pathway">
    <text evidence="3">Purine metabolism; urate degradation; (S)-allantoin from urate: step 3/3.</text>
</comment>
<evidence type="ECO:0000259" key="9">
    <source>
        <dbReference type="Pfam" id="PF09349"/>
    </source>
</evidence>
<accession>A0ABX2T2A3</accession>
<dbReference type="InterPro" id="IPR023416">
    <property type="entry name" value="Transthyretin/HIU_hydrolase_d"/>
</dbReference>
<dbReference type="EMBL" id="JABFDB010000001">
    <property type="protein sequence ID" value="NYZ18435.1"/>
    <property type="molecule type" value="Genomic_DNA"/>
</dbReference>
<dbReference type="PANTHER" id="PTHR43466:SF1">
    <property type="entry name" value="2-OXO-4-HYDROXY-4-CARBOXY-5-UREIDOIMIDAZOLINE DECARBOXYLASE-RELATED"/>
    <property type="match status" value="1"/>
</dbReference>
<evidence type="ECO:0000256" key="3">
    <source>
        <dbReference type="ARBA" id="ARBA00004754"/>
    </source>
</evidence>
<dbReference type="NCBIfam" id="TIGR03164">
    <property type="entry name" value="UHCUDC"/>
    <property type="match status" value="1"/>
</dbReference>
<comment type="catalytic activity">
    <reaction evidence="2">
        <text>5-hydroxy-2-oxo-4-ureido-2,5-dihydro-1H-imidazole-5-carboxylate + H(+) = (S)-allantoin + CO2</text>
        <dbReference type="Rhea" id="RHEA:26301"/>
        <dbReference type="ChEBI" id="CHEBI:15378"/>
        <dbReference type="ChEBI" id="CHEBI:15678"/>
        <dbReference type="ChEBI" id="CHEBI:16526"/>
        <dbReference type="ChEBI" id="CHEBI:58639"/>
        <dbReference type="EC" id="4.1.1.97"/>
    </reaction>
</comment>
<dbReference type="InterPro" id="IPR023419">
    <property type="entry name" value="Transthyretin_CS"/>
</dbReference>
<keyword evidence="4" id="KW-0659">Purine metabolism</keyword>
<evidence type="ECO:0000313" key="10">
    <source>
        <dbReference type="EMBL" id="NYZ18435.1"/>
    </source>
</evidence>
<dbReference type="PRINTS" id="PR00189">
    <property type="entry name" value="TRNSTHYRETIN"/>
</dbReference>
<dbReference type="Gene3D" id="2.60.40.180">
    <property type="entry name" value="Transthyretin/hydroxyisourate hydrolase domain"/>
    <property type="match status" value="1"/>
</dbReference>
<sequence>MARITLDEVNGLDAAGFVARFGGIAEHSPWVAERAAAARPFDTLTAFHAAMTSAIAAADEATQRMFLRAHPDLAGRAAVAGELTAASNVEQAAAGLDRLTPAEMARFQDLNGRYAARFGFPFIMAVRHADKHAILAAFDRRVRNDPAAEIATALAEVGKILWMRLLDAVVPKPCGRLTVHVLDTASGCPAPGMVIELLRLAPTPVRLKTFVTNADGRLDGPALAGAELEAGSYELLFHAGPYFAAAGNALSAPPFLDRIPIRFGVANPEQHYHVPLLVSPWSYSTYRGS</sequence>
<dbReference type="InterPro" id="IPR036778">
    <property type="entry name" value="OHCU_decarboxylase_sf"/>
</dbReference>
<dbReference type="EC" id="4.1.1.97" evidence="10"/>
<comment type="catalytic activity">
    <reaction evidence="1">
        <text>5-hydroxyisourate + H2O = 5-hydroxy-2-oxo-4-ureido-2,5-dihydro-1H-imidazole-5-carboxylate + H(+)</text>
        <dbReference type="Rhea" id="RHEA:23736"/>
        <dbReference type="ChEBI" id="CHEBI:15377"/>
        <dbReference type="ChEBI" id="CHEBI:15378"/>
        <dbReference type="ChEBI" id="CHEBI:18072"/>
        <dbReference type="ChEBI" id="CHEBI:58639"/>
        <dbReference type="EC" id="3.5.2.17"/>
    </reaction>
</comment>
<evidence type="ECO:0000256" key="5">
    <source>
        <dbReference type="ARBA" id="ARBA00022793"/>
    </source>
</evidence>
<proteinExistence type="predicted"/>
<dbReference type="Pfam" id="PF09349">
    <property type="entry name" value="OHCU_decarbox"/>
    <property type="match status" value="1"/>
</dbReference>
<keyword evidence="6" id="KW-0378">Hydrolase</keyword>
<protein>
    <submittedName>
        <fullName evidence="10">2-oxo-4-hydroxy-4-carboxy-5-ureidoimidazoline decarboxylase</fullName>
        <ecNumber evidence="10">4.1.1.97</ecNumber>
    </submittedName>
</protein>
<reference evidence="10 11" key="1">
    <citation type="submission" date="2020-05" db="EMBL/GenBank/DDBJ databases">
        <title>Azospirillum oleiclasticum sp. nov, a nitrogen-fixing and heavy crude oil-emulsifying bacterium isolated from the crude oil of Yumen Oilfield.</title>
        <authorList>
            <person name="Wu D."/>
            <person name="Cai M."/>
            <person name="Zhang X."/>
        </authorList>
    </citation>
    <scope>NUCLEOTIDE SEQUENCE [LARGE SCALE GENOMIC DNA]</scope>
    <source>
        <strain evidence="10 11">ROY-1-1-2</strain>
    </source>
</reference>
<evidence type="ECO:0000256" key="2">
    <source>
        <dbReference type="ARBA" id="ARBA00001163"/>
    </source>
</evidence>
<evidence type="ECO:0000313" key="11">
    <source>
        <dbReference type="Proteomes" id="UP000584642"/>
    </source>
</evidence>
<evidence type="ECO:0000256" key="6">
    <source>
        <dbReference type="ARBA" id="ARBA00022801"/>
    </source>
</evidence>
<dbReference type="NCBIfam" id="TIGR02962">
    <property type="entry name" value="hdxy_isourate"/>
    <property type="match status" value="1"/>
</dbReference>
<evidence type="ECO:0000259" key="8">
    <source>
        <dbReference type="Pfam" id="PF00576"/>
    </source>
</evidence>
<feature type="domain" description="Transthyretin/hydroxyisourate hydrolase" evidence="8">
    <location>
        <begin position="177"/>
        <end position="288"/>
    </location>
</feature>
<dbReference type="PROSITE" id="PS00768">
    <property type="entry name" value="TRANSTHYRETIN_1"/>
    <property type="match status" value="1"/>
</dbReference>
<organism evidence="10 11">
    <name type="scientific">Azospirillum oleiclasticum</name>
    <dbReference type="NCBI Taxonomy" id="2735135"/>
    <lineage>
        <taxon>Bacteria</taxon>
        <taxon>Pseudomonadati</taxon>
        <taxon>Pseudomonadota</taxon>
        <taxon>Alphaproteobacteria</taxon>
        <taxon>Rhodospirillales</taxon>
        <taxon>Azospirillaceae</taxon>
        <taxon>Azospirillum</taxon>
    </lineage>
</organism>
<dbReference type="Gene3D" id="1.10.3330.10">
    <property type="entry name" value="Oxo-4-hydroxy-4-carboxy-5-ureidoimidazoline decarboxylase"/>
    <property type="match status" value="1"/>
</dbReference>
<dbReference type="Pfam" id="PF00576">
    <property type="entry name" value="Transthyretin"/>
    <property type="match status" value="1"/>
</dbReference>
<keyword evidence="11" id="KW-1185">Reference proteome</keyword>
<keyword evidence="5" id="KW-0210">Decarboxylase</keyword>
<keyword evidence="7 10" id="KW-0456">Lyase</keyword>
<dbReference type="InterPro" id="IPR018020">
    <property type="entry name" value="OHCU_decarboxylase"/>
</dbReference>
<dbReference type="InterPro" id="IPR023418">
    <property type="entry name" value="Thyroxine_BS"/>
</dbReference>
<dbReference type="GO" id="GO:0051997">
    <property type="term" value="F:2-oxo-4-hydroxy-4-carboxy-5-ureidoimidazoline decarboxylase activity"/>
    <property type="evidence" value="ECO:0007669"/>
    <property type="project" value="UniProtKB-EC"/>
</dbReference>
<dbReference type="InterPro" id="IPR014306">
    <property type="entry name" value="Hydroxyisourate_hydrolase"/>
</dbReference>
<dbReference type="InterPro" id="IPR000895">
    <property type="entry name" value="Transthyretin/HIU_hydrolase"/>
</dbReference>
<gene>
    <name evidence="10" type="primary">uraD</name>
    <name evidence="10" type="ORF">HND93_01820</name>
</gene>
<evidence type="ECO:0000256" key="1">
    <source>
        <dbReference type="ARBA" id="ARBA00001043"/>
    </source>
</evidence>
<feature type="domain" description="Oxo-4-hydroxy-4-carboxy-5-ureidoimidazoline decarboxylase" evidence="9">
    <location>
        <begin position="10"/>
        <end position="165"/>
    </location>
</feature>
<comment type="caution">
    <text evidence="10">The sequence shown here is derived from an EMBL/GenBank/DDBJ whole genome shotgun (WGS) entry which is preliminary data.</text>
</comment>